<reference evidence="7" key="1">
    <citation type="submission" date="2020-06" db="EMBL/GenBank/DDBJ databases">
        <authorList>
            <consortium name="Plant Systems Biology data submission"/>
        </authorList>
    </citation>
    <scope>NUCLEOTIDE SEQUENCE</scope>
    <source>
        <strain evidence="7">D6</strain>
    </source>
</reference>
<keyword evidence="2" id="KW-0847">Vitamin C</keyword>
<dbReference type="InterPro" id="IPR044862">
    <property type="entry name" value="Pro_4_hyd_alph_FE2OG_OXY"/>
</dbReference>
<dbReference type="Pfam" id="PF13640">
    <property type="entry name" value="2OG-FeII_Oxy_3"/>
    <property type="match status" value="1"/>
</dbReference>
<keyword evidence="3" id="KW-0223">Dioxygenase</keyword>
<proteinExistence type="predicted"/>
<evidence type="ECO:0000256" key="1">
    <source>
        <dbReference type="ARBA" id="ARBA00001961"/>
    </source>
</evidence>
<dbReference type="GO" id="GO:0008198">
    <property type="term" value="F:ferrous iron binding"/>
    <property type="evidence" value="ECO:0007669"/>
    <property type="project" value="TreeGrafter"/>
</dbReference>
<comment type="caution">
    <text evidence="7">The sequence shown here is derived from an EMBL/GenBank/DDBJ whole genome shotgun (WGS) entry which is preliminary data.</text>
</comment>
<name>A0A9N8HUS9_9STRA</name>
<evidence type="ECO:0000259" key="6">
    <source>
        <dbReference type="SMART" id="SM00702"/>
    </source>
</evidence>
<gene>
    <name evidence="7" type="ORF">SEMRO_1424_G271450.1</name>
</gene>
<dbReference type="GO" id="GO:0031543">
    <property type="term" value="F:peptidyl-proline dioxygenase activity"/>
    <property type="evidence" value="ECO:0007669"/>
    <property type="project" value="TreeGrafter"/>
</dbReference>
<evidence type="ECO:0000256" key="2">
    <source>
        <dbReference type="ARBA" id="ARBA00022896"/>
    </source>
</evidence>
<evidence type="ECO:0000256" key="3">
    <source>
        <dbReference type="ARBA" id="ARBA00022964"/>
    </source>
</evidence>
<dbReference type="InterPro" id="IPR006620">
    <property type="entry name" value="Pro_4_hyd_alph"/>
</dbReference>
<accession>A0A9N8HUS9</accession>
<dbReference type="InterPro" id="IPR051559">
    <property type="entry name" value="HIF_prolyl_hydroxylases"/>
</dbReference>
<dbReference type="Gene3D" id="2.60.120.620">
    <property type="entry name" value="q2cbj1_9rhob like domain"/>
    <property type="match status" value="2"/>
</dbReference>
<dbReference type="GO" id="GO:0071456">
    <property type="term" value="P:cellular response to hypoxia"/>
    <property type="evidence" value="ECO:0007669"/>
    <property type="project" value="TreeGrafter"/>
</dbReference>
<dbReference type="GO" id="GO:0031418">
    <property type="term" value="F:L-ascorbic acid binding"/>
    <property type="evidence" value="ECO:0007669"/>
    <property type="project" value="UniProtKB-KW"/>
</dbReference>
<dbReference type="AlphaFoldDB" id="A0A9N8HUS9"/>
<sequence>MTMTPVTRLSGGLAISWPTSLVLGFAIALLLPTKGFAFVSTGNSGYSQATKSAPSSHHELHVAANLPDSVIDTIHRGGIAQVDNFLSPAEIRTLRSDAHSLFDDGHFITDALANYGQSKGQKDKAQFDVSKDRSVCPSYIPSKASLGPFVNDQLGNNSQARRDLTATMTTLRKELAVGLDRPGMAALPDGMYNHELSYTRFGPGAFLKRHVDEHHEELKGVRGWSAPTRRSLSWLVYLNEPDWNAKRDGGCLRTYPRVSKQVGKVGACHGDLQIGWLAPTRQDPVERPVFLDGRRQGEAGNCAMYTIGMDNKPTYLTENFSADPYLFLSTGDWVVQHVLIQNPAVGDRFHYLEPPKSKLTDFMDTNLKANTASTVGEGILDVAPTGGTLVMFDSVALPHEVLATLDRERWAISGWFHEAQQELPPAKQQQQRNQQQTQNTAV</sequence>
<evidence type="ECO:0000313" key="8">
    <source>
        <dbReference type="Proteomes" id="UP001153069"/>
    </source>
</evidence>
<evidence type="ECO:0000256" key="4">
    <source>
        <dbReference type="ARBA" id="ARBA00023002"/>
    </source>
</evidence>
<evidence type="ECO:0000256" key="5">
    <source>
        <dbReference type="SAM" id="MobiDB-lite"/>
    </source>
</evidence>
<protein>
    <submittedName>
        <fullName evidence="7">Oxygenase</fullName>
    </submittedName>
</protein>
<keyword evidence="4" id="KW-0560">Oxidoreductase</keyword>
<dbReference type="EMBL" id="CAICTM010001422">
    <property type="protein sequence ID" value="CAB9523498.1"/>
    <property type="molecule type" value="Genomic_DNA"/>
</dbReference>
<organism evidence="7 8">
    <name type="scientific">Seminavis robusta</name>
    <dbReference type="NCBI Taxonomy" id="568900"/>
    <lineage>
        <taxon>Eukaryota</taxon>
        <taxon>Sar</taxon>
        <taxon>Stramenopiles</taxon>
        <taxon>Ochrophyta</taxon>
        <taxon>Bacillariophyta</taxon>
        <taxon>Bacillariophyceae</taxon>
        <taxon>Bacillariophycidae</taxon>
        <taxon>Naviculales</taxon>
        <taxon>Naviculaceae</taxon>
        <taxon>Seminavis</taxon>
    </lineage>
</organism>
<keyword evidence="8" id="KW-1185">Reference proteome</keyword>
<dbReference type="SMART" id="SM00702">
    <property type="entry name" value="P4Hc"/>
    <property type="match status" value="1"/>
</dbReference>
<dbReference type="OrthoDB" id="204385at2759"/>
<feature type="domain" description="Prolyl 4-hydroxylase alpha subunit" evidence="6">
    <location>
        <begin position="77"/>
        <end position="417"/>
    </location>
</feature>
<dbReference type="PANTHER" id="PTHR12907:SF26">
    <property type="entry name" value="HIF PROLYL HYDROXYLASE, ISOFORM C"/>
    <property type="match status" value="1"/>
</dbReference>
<evidence type="ECO:0000313" key="7">
    <source>
        <dbReference type="EMBL" id="CAB9523498.1"/>
    </source>
</evidence>
<comment type="cofactor">
    <cofactor evidence="1">
        <name>L-ascorbate</name>
        <dbReference type="ChEBI" id="CHEBI:38290"/>
    </cofactor>
</comment>
<dbReference type="PANTHER" id="PTHR12907">
    <property type="entry name" value="EGL NINE HOMOLOG-RELATED"/>
    <property type="match status" value="1"/>
</dbReference>
<feature type="region of interest" description="Disordered" evidence="5">
    <location>
        <begin position="422"/>
        <end position="442"/>
    </location>
</feature>
<dbReference type="Proteomes" id="UP001153069">
    <property type="component" value="Unassembled WGS sequence"/>
</dbReference>